<protein>
    <submittedName>
        <fullName evidence="4">Uncharacterized protein</fullName>
    </submittedName>
</protein>
<accession>A0A1B6K746</accession>
<feature type="non-terminal residue" evidence="4">
    <location>
        <position position="1"/>
    </location>
</feature>
<reference evidence="4" key="1">
    <citation type="submission" date="2015-11" db="EMBL/GenBank/DDBJ databases">
        <title>De novo transcriptome assembly of four potential Pierce s Disease insect vectors from Arizona vineyards.</title>
        <authorList>
            <person name="Tassone E.E."/>
        </authorList>
    </citation>
    <scope>NUCLEOTIDE SEQUENCE</scope>
</reference>
<comment type="subcellular location">
    <subcellularLocation>
        <location evidence="1">Secreted</location>
    </subcellularLocation>
</comment>
<dbReference type="AlphaFoldDB" id="A0A1B6K746"/>
<dbReference type="Pfam" id="PF03022">
    <property type="entry name" value="MRJP"/>
    <property type="match status" value="1"/>
</dbReference>
<evidence type="ECO:0000256" key="3">
    <source>
        <dbReference type="ARBA" id="ARBA00022525"/>
    </source>
</evidence>
<dbReference type="InterPro" id="IPR011042">
    <property type="entry name" value="6-blade_b-propeller_TolB-like"/>
</dbReference>
<keyword evidence="3" id="KW-0964">Secreted</keyword>
<evidence type="ECO:0000256" key="1">
    <source>
        <dbReference type="ARBA" id="ARBA00004613"/>
    </source>
</evidence>
<sequence>FGFDLISGKQKFKVDLSPITSPSSRLQYIVVDFDSKDRRFLYVSDASGAILVYNLDEDISFRANLPKIIRDDCTTLDVLYLSLVKNESGRKLIYLSYLSGQHVFSVSPEKLQAGTTGSVARIPGKKWQKLIVIGCENSVIYFRYEGKENVFTWNVNTELTQENLKLG</sequence>
<proteinExistence type="inferred from homology"/>
<dbReference type="Gene3D" id="2.120.10.30">
    <property type="entry name" value="TolB, C-terminal domain"/>
    <property type="match status" value="1"/>
</dbReference>
<name>A0A1B6K746_9HEMI</name>
<evidence type="ECO:0000313" key="4">
    <source>
        <dbReference type="EMBL" id="JAT07270.1"/>
    </source>
</evidence>
<evidence type="ECO:0000256" key="2">
    <source>
        <dbReference type="ARBA" id="ARBA00009127"/>
    </source>
</evidence>
<organism evidence="4">
    <name type="scientific">Homalodisca liturata</name>
    <dbReference type="NCBI Taxonomy" id="320908"/>
    <lineage>
        <taxon>Eukaryota</taxon>
        <taxon>Metazoa</taxon>
        <taxon>Ecdysozoa</taxon>
        <taxon>Arthropoda</taxon>
        <taxon>Hexapoda</taxon>
        <taxon>Insecta</taxon>
        <taxon>Pterygota</taxon>
        <taxon>Neoptera</taxon>
        <taxon>Paraneoptera</taxon>
        <taxon>Hemiptera</taxon>
        <taxon>Auchenorrhyncha</taxon>
        <taxon>Membracoidea</taxon>
        <taxon>Cicadellidae</taxon>
        <taxon>Cicadellinae</taxon>
        <taxon>Proconiini</taxon>
        <taxon>Homalodisca</taxon>
    </lineage>
</organism>
<feature type="non-terminal residue" evidence="4">
    <location>
        <position position="167"/>
    </location>
</feature>
<dbReference type="InterPro" id="IPR017996">
    <property type="entry name" value="MRJP/yellow-related"/>
</dbReference>
<dbReference type="EMBL" id="GECU01000437">
    <property type="protein sequence ID" value="JAT07270.1"/>
    <property type="molecule type" value="Transcribed_RNA"/>
</dbReference>
<comment type="similarity">
    <text evidence="2">Belongs to the major royal jelly protein family.</text>
</comment>
<gene>
    <name evidence="4" type="ORF">g.56563</name>
</gene>
<dbReference type="GO" id="GO:0005576">
    <property type="term" value="C:extracellular region"/>
    <property type="evidence" value="ECO:0007669"/>
    <property type="project" value="UniProtKB-SubCell"/>
</dbReference>